<evidence type="ECO:0000259" key="2">
    <source>
        <dbReference type="Pfam" id="PF16347"/>
    </source>
</evidence>
<dbReference type="Proteomes" id="UP000293142">
    <property type="component" value="Unassembled WGS sequence"/>
</dbReference>
<keyword evidence="4" id="KW-1185">Reference proteome</keyword>
<feature type="domain" description="N-sulphoglucosamine sulphohydrolase C-terminal" evidence="2">
    <location>
        <begin position="127"/>
        <end position="201"/>
    </location>
</feature>
<evidence type="ECO:0000313" key="4">
    <source>
        <dbReference type="Proteomes" id="UP000293142"/>
    </source>
</evidence>
<comment type="caution">
    <text evidence="3">The sequence shown here is derived from an EMBL/GenBank/DDBJ whole genome shotgun (WGS) entry which is preliminary data.</text>
</comment>
<dbReference type="PANTHER" id="PTHR43108:SF8">
    <property type="entry name" value="SD21168P"/>
    <property type="match status" value="1"/>
</dbReference>
<dbReference type="Pfam" id="PF16347">
    <property type="entry name" value="SGSH_C"/>
    <property type="match status" value="1"/>
</dbReference>
<reference evidence="3 4" key="1">
    <citation type="submission" date="2019-02" db="EMBL/GenBank/DDBJ databases">
        <title>Paenibacillus sp. nov., isolated from surface-sterilized tissue of Thalictrum simplex L.</title>
        <authorList>
            <person name="Tuo L."/>
        </authorList>
    </citation>
    <scope>NUCLEOTIDE SEQUENCE [LARGE SCALE GENOMIC DNA]</scope>
    <source>
        <strain evidence="3 4">N2SHLJ1</strain>
    </source>
</reference>
<name>A0A4Q9E159_9BACL</name>
<proteinExistence type="predicted"/>
<dbReference type="EMBL" id="SIRE01000001">
    <property type="protein sequence ID" value="TBL81998.1"/>
    <property type="molecule type" value="Genomic_DNA"/>
</dbReference>
<organism evidence="3 4">
    <name type="scientific">Paenibacillus thalictri</name>
    <dbReference type="NCBI Taxonomy" id="2527873"/>
    <lineage>
        <taxon>Bacteria</taxon>
        <taxon>Bacillati</taxon>
        <taxon>Bacillota</taxon>
        <taxon>Bacilli</taxon>
        <taxon>Bacillales</taxon>
        <taxon>Paenibacillaceae</taxon>
        <taxon>Paenibacillus</taxon>
    </lineage>
</organism>
<protein>
    <recommendedName>
        <fullName evidence="2">N-sulphoglucosamine sulphohydrolase C-terminal domain-containing protein</fullName>
    </recommendedName>
</protein>
<dbReference type="OrthoDB" id="9762324at2"/>
<sequence>MRYGVSEYILKPVKEHELQDALAQMGRRLERSIDVQGHIQKIKLLLEQLFTIEPQLFLKELDELIDSILQLRKEQIHIGTSLLRIRLTEMVSMCDAYLGKLLDLMDELNMWEDTMLIVNTDQGFLLGEHDWWGKNRQPFYNEIAHISLFIWDRRSGKRGERRQSLVQMIDMAPTLLEFFDCPIPQDVMGQPLREVIESDAPVRDALLFGIHGGHVNCTDGRYVYMRGPVSLNGWGCLCVSVGTYVLVQLIIWLSASG</sequence>
<dbReference type="InterPro" id="IPR017850">
    <property type="entry name" value="Alkaline_phosphatase_core_sf"/>
</dbReference>
<dbReference type="PANTHER" id="PTHR43108">
    <property type="entry name" value="N-ACETYLGLUCOSAMINE-6-SULFATASE FAMILY MEMBER"/>
    <property type="match status" value="1"/>
</dbReference>
<dbReference type="InterPro" id="IPR032506">
    <property type="entry name" value="SGSH_C"/>
</dbReference>
<keyword evidence="1" id="KW-0472">Membrane</keyword>
<gene>
    <name evidence="3" type="ORF">EYB31_00255</name>
</gene>
<dbReference type="SUPFAM" id="SSF53649">
    <property type="entry name" value="Alkaline phosphatase-like"/>
    <property type="match status" value="1"/>
</dbReference>
<accession>A0A4Q9E159</accession>
<dbReference type="AlphaFoldDB" id="A0A4Q9E159"/>
<dbReference type="Gene3D" id="3.40.720.10">
    <property type="entry name" value="Alkaline Phosphatase, subunit A"/>
    <property type="match status" value="1"/>
</dbReference>
<evidence type="ECO:0000313" key="3">
    <source>
        <dbReference type="EMBL" id="TBL81998.1"/>
    </source>
</evidence>
<keyword evidence="1" id="KW-0812">Transmembrane</keyword>
<evidence type="ECO:0000256" key="1">
    <source>
        <dbReference type="SAM" id="Phobius"/>
    </source>
</evidence>
<feature type="transmembrane region" description="Helical" evidence="1">
    <location>
        <begin position="231"/>
        <end position="255"/>
    </location>
</feature>
<keyword evidence="1" id="KW-1133">Transmembrane helix</keyword>